<organism evidence="10 11">
    <name type="scientific">Polysphondylium violaceum</name>
    <dbReference type="NCBI Taxonomy" id="133409"/>
    <lineage>
        <taxon>Eukaryota</taxon>
        <taxon>Amoebozoa</taxon>
        <taxon>Evosea</taxon>
        <taxon>Eumycetozoa</taxon>
        <taxon>Dictyostelia</taxon>
        <taxon>Dictyosteliales</taxon>
        <taxon>Dictyosteliaceae</taxon>
        <taxon>Polysphondylium</taxon>
    </lineage>
</organism>
<comment type="caution">
    <text evidence="10">The sequence shown here is derived from an EMBL/GenBank/DDBJ whole genome shotgun (WGS) entry which is preliminary data.</text>
</comment>
<feature type="transmembrane region" description="Helical" evidence="9">
    <location>
        <begin position="6"/>
        <end position="26"/>
    </location>
</feature>
<dbReference type="GO" id="GO:0046961">
    <property type="term" value="F:proton-transporting ATPase activity, rotational mechanism"/>
    <property type="evidence" value="ECO:0007669"/>
    <property type="project" value="InterPro"/>
</dbReference>
<dbReference type="InterPro" id="IPR008389">
    <property type="entry name" value="ATPase_V0-cplx_e1/e2_su"/>
</dbReference>
<sequence length="73" mass="7989">MALEGGELIGVVTAIYIGLGVLLSIYPPYIADKALGRICIFTCSVCLWLLWLVCYLSQLNPMEAPEPMPLESD</sequence>
<proteinExistence type="inferred from homology"/>
<dbReference type="Proteomes" id="UP000695562">
    <property type="component" value="Unassembled WGS sequence"/>
</dbReference>
<keyword evidence="4 9" id="KW-0812">Transmembrane</keyword>
<reference evidence="10" key="1">
    <citation type="submission" date="2020-01" db="EMBL/GenBank/DDBJ databases">
        <title>Development of genomics and gene disruption for Polysphondylium violaceum indicates a role for the polyketide synthase stlB in stalk morphogenesis.</title>
        <authorList>
            <person name="Narita B."/>
            <person name="Kawabe Y."/>
            <person name="Kin K."/>
            <person name="Saito T."/>
            <person name="Gibbs R."/>
            <person name="Kuspa A."/>
            <person name="Muzny D."/>
            <person name="Queller D."/>
            <person name="Richards S."/>
            <person name="Strassman J."/>
            <person name="Sucgang R."/>
            <person name="Worley K."/>
            <person name="Schaap P."/>
        </authorList>
    </citation>
    <scope>NUCLEOTIDE SEQUENCE</scope>
    <source>
        <strain evidence="10">QSvi11</strain>
    </source>
</reference>
<keyword evidence="8 9" id="KW-0472">Membrane</keyword>
<keyword evidence="6 9" id="KW-1133">Transmembrane helix</keyword>
<dbReference type="Pfam" id="PF05493">
    <property type="entry name" value="ATP_synt_H"/>
    <property type="match status" value="1"/>
</dbReference>
<name>A0A8J4PMN3_9MYCE</name>
<evidence type="ECO:0000256" key="7">
    <source>
        <dbReference type="ARBA" id="ARBA00023065"/>
    </source>
</evidence>
<dbReference type="GO" id="GO:0033179">
    <property type="term" value="C:proton-transporting V-type ATPase, V0 domain"/>
    <property type="evidence" value="ECO:0007669"/>
    <property type="project" value="InterPro"/>
</dbReference>
<evidence type="ECO:0000256" key="4">
    <source>
        <dbReference type="ARBA" id="ARBA00022692"/>
    </source>
</evidence>
<evidence type="ECO:0000256" key="3">
    <source>
        <dbReference type="ARBA" id="ARBA00022448"/>
    </source>
</evidence>
<dbReference type="OrthoDB" id="1508846at2759"/>
<comment type="subcellular location">
    <subcellularLocation>
        <location evidence="1">Membrane</location>
        <topology evidence="1">Multi-pass membrane protein</topology>
    </subcellularLocation>
</comment>
<evidence type="ECO:0000313" key="11">
    <source>
        <dbReference type="Proteomes" id="UP000695562"/>
    </source>
</evidence>
<dbReference type="AlphaFoldDB" id="A0A8J4PMN3"/>
<evidence type="ECO:0000256" key="6">
    <source>
        <dbReference type="ARBA" id="ARBA00022989"/>
    </source>
</evidence>
<evidence type="ECO:0000313" key="10">
    <source>
        <dbReference type="EMBL" id="KAF2069680.1"/>
    </source>
</evidence>
<keyword evidence="7" id="KW-0406">Ion transport</keyword>
<keyword evidence="5" id="KW-0375">Hydrogen ion transport</keyword>
<feature type="transmembrane region" description="Helical" evidence="9">
    <location>
        <begin position="38"/>
        <end position="58"/>
    </location>
</feature>
<evidence type="ECO:0000256" key="5">
    <source>
        <dbReference type="ARBA" id="ARBA00022781"/>
    </source>
</evidence>
<dbReference type="EMBL" id="AJWJ01000615">
    <property type="protein sequence ID" value="KAF2069680.1"/>
    <property type="molecule type" value="Genomic_DNA"/>
</dbReference>
<comment type="similarity">
    <text evidence="2">Belongs to the V-ATPase e1/e2 subunit family.</text>
</comment>
<keyword evidence="3" id="KW-0813">Transport</keyword>
<gene>
    <name evidence="10" type="ORF">CYY_009002</name>
</gene>
<protein>
    <submittedName>
        <fullName evidence="10">Uncharacterized protein</fullName>
    </submittedName>
</protein>
<keyword evidence="11" id="KW-1185">Reference proteome</keyword>
<evidence type="ECO:0000256" key="2">
    <source>
        <dbReference type="ARBA" id="ARBA00008328"/>
    </source>
</evidence>
<evidence type="ECO:0000256" key="8">
    <source>
        <dbReference type="ARBA" id="ARBA00023136"/>
    </source>
</evidence>
<evidence type="ECO:0000256" key="1">
    <source>
        <dbReference type="ARBA" id="ARBA00004141"/>
    </source>
</evidence>
<evidence type="ECO:0000256" key="9">
    <source>
        <dbReference type="SAM" id="Phobius"/>
    </source>
</evidence>
<accession>A0A8J4PMN3</accession>